<evidence type="ECO:0000313" key="12">
    <source>
        <dbReference type="Proteomes" id="UP000024635"/>
    </source>
</evidence>
<comment type="similarity">
    <text evidence="3 10">Belongs to the PTPA-type PPIase family.</text>
</comment>
<dbReference type="SUPFAM" id="SSF140984">
    <property type="entry name" value="PTPA-like"/>
    <property type="match status" value="1"/>
</dbReference>
<comment type="function">
    <text evidence="10">PPIases accelerate the folding of proteins. It catalyzes the cis-trans isomerization of proline imidic peptide bonds in oligopeptides.</text>
</comment>
<accession>A0A016VX44</accession>
<organism evidence="11 12">
    <name type="scientific">Ancylostoma ceylanicum</name>
    <dbReference type="NCBI Taxonomy" id="53326"/>
    <lineage>
        <taxon>Eukaryota</taxon>
        <taxon>Metazoa</taxon>
        <taxon>Ecdysozoa</taxon>
        <taxon>Nematoda</taxon>
        <taxon>Chromadorea</taxon>
        <taxon>Rhabditida</taxon>
        <taxon>Rhabditina</taxon>
        <taxon>Rhabditomorpha</taxon>
        <taxon>Strongyloidea</taxon>
        <taxon>Ancylostomatidae</taxon>
        <taxon>Ancylostomatinae</taxon>
        <taxon>Ancylostoma</taxon>
    </lineage>
</organism>
<evidence type="ECO:0000256" key="1">
    <source>
        <dbReference type="ARBA" id="ARBA00000971"/>
    </source>
</evidence>
<evidence type="ECO:0000256" key="8">
    <source>
        <dbReference type="ARBA" id="ARBA00044786"/>
    </source>
</evidence>
<evidence type="ECO:0000313" key="11">
    <source>
        <dbReference type="EMBL" id="EYC31980.1"/>
    </source>
</evidence>
<dbReference type="EMBL" id="JARK01001339">
    <property type="protein sequence ID" value="EYC31980.1"/>
    <property type="molecule type" value="Genomic_DNA"/>
</dbReference>
<reference evidence="12" key="1">
    <citation type="journal article" date="2015" name="Nat. Genet.">
        <title>The genome and transcriptome of the zoonotic hookworm Ancylostoma ceylanicum identify infection-specific gene families.</title>
        <authorList>
            <person name="Schwarz E.M."/>
            <person name="Hu Y."/>
            <person name="Antoshechkin I."/>
            <person name="Miller M.M."/>
            <person name="Sternberg P.W."/>
            <person name="Aroian R.V."/>
        </authorList>
    </citation>
    <scope>NUCLEOTIDE SEQUENCE</scope>
    <source>
        <strain evidence="12">HY135</strain>
    </source>
</reference>
<dbReference type="Pfam" id="PF03095">
    <property type="entry name" value="PTPA"/>
    <property type="match status" value="1"/>
</dbReference>
<dbReference type="STRING" id="53326.A0A016VX44"/>
<proteinExistence type="inferred from homology"/>
<evidence type="ECO:0000256" key="5">
    <source>
        <dbReference type="ARBA" id="ARBA00022490"/>
    </source>
</evidence>
<dbReference type="GO" id="GO:0000159">
    <property type="term" value="C:protein phosphatase type 2A complex"/>
    <property type="evidence" value="ECO:0007669"/>
    <property type="project" value="TreeGrafter"/>
</dbReference>
<dbReference type="PIRSF" id="PIRSF016325">
    <property type="entry name" value="Phstyr_phstse_ac"/>
    <property type="match status" value="1"/>
</dbReference>
<sequence>MKKRETRRKTRNEGAVSDASTARTKMKIIDVHNHTYVEPVRRILNIFDLNPFCFSEGYQMLLDFLHELNDSVLNVKTCDDVHVSENAIKVIDMLDKMMAWMELFPPEQDMNQRYGNKSYRKWHDHLLQVSFTDFFHLCSSECSKRAVQEMNGVVADMLPDDLKPAVVELCAYLEDSFGNSTRIDYGSGHESSFVIFLLCLYRIGFFTPSDNQAVVLRVFVKYLHLCRSLQTTYKMEPAGSQGVHSLDDFQFIPFLWGSAQLAGNKSLVPDSYLKPTTVEANAHKYLFLDCVNFINQTKTGPFYQHSNQLWNISAVPTWTKVNSGLFKMYEGEVLKKFPVVQHFRFGSLFSFEKRSDTDAAPTASAVEMEAPHPLIMTHAVTDEVVEHPMPHSPHLPKIDE</sequence>
<gene>
    <name evidence="11" type="primary">Acey_s0003.g1339</name>
    <name evidence="11" type="synonym">Acey-Y71H2AM.20</name>
    <name evidence="11" type="ORF">Y032_0003g1339</name>
</gene>
<keyword evidence="5 10" id="KW-0963">Cytoplasm</keyword>
<keyword evidence="6 10" id="KW-0697">Rotamase</keyword>
<dbReference type="PANTHER" id="PTHR10012:SF0">
    <property type="entry name" value="SERINE_THREONINE-PROTEIN PHOSPHATASE 2A ACTIVATOR"/>
    <property type="match status" value="1"/>
</dbReference>
<dbReference type="GO" id="GO:0007052">
    <property type="term" value="P:mitotic spindle organization"/>
    <property type="evidence" value="ECO:0007669"/>
    <property type="project" value="TreeGrafter"/>
</dbReference>
<comment type="caution">
    <text evidence="11">The sequence shown here is derived from an EMBL/GenBank/DDBJ whole genome shotgun (WGS) entry which is preliminary data.</text>
</comment>
<dbReference type="Proteomes" id="UP000024635">
    <property type="component" value="Unassembled WGS sequence"/>
</dbReference>
<name>A0A016VX44_9BILA</name>
<dbReference type="FunFam" id="1.20.120.1150:FF:000002">
    <property type="entry name" value="Serine/threonine-protein phosphatase 2A activator"/>
    <property type="match status" value="1"/>
</dbReference>
<evidence type="ECO:0000256" key="10">
    <source>
        <dbReference type="RuleBase" id="RU361210"/>
    </source>
</evidence>
<comment type="subcellular location">
    <subcellularLocation>
        <location evidence="2 10">Cytoplasm</location>
    </subcellularLocation>
</comment>
<dbReference type="GO" id="GO:0003755">
    <property type="term" value="F:peptidyl-prolyl cis-trans isomerase activity"/>
    <property type="evidence" value="ECO:0007669"/>
    <property type="project" value="UniProtKB-KW"/>
</dbReference>
<keyword evidence="12" id="KW-1185">Reference proteome</keyword>
<evidence type="ECO:0000256" key="2">
    <source>
        <dbReference type="ARBA" id="ARBA00004496"/>
    </source>
</evidence>
<keyword evidence="7 10" id="KW-0413">Isomerase</keyword>
<evidence type="ECO:0000256" key="9">
    <source>
        <dbReference type="ARBA" id="ARBA00044820"/>
    </source>
</evidence>
<protein>
    <recommendedName>
        <fullName evidence="8 10">Serine/threonine-protein phosphatase 2A activator</fullName>
        <ecNumber evidence="4 10">5.2.1.8</ecNumber>
    </recommendedName>
    <alternativeName>
        <fullName evidence="9 10">Phosphotyrosyl phosphatase activator</fullName>
    </alternativeName>
</protein>
<evidence type="ECO:0000256" key="7">
    <source>
        <dbReference type="ARBA" id="ARBA00023235"/>
    </source>
</evidence>
<evidence type="ECO:0000256" key="6">
    <source>
        <dbReference type="ARBA" id="ARBA00023110"/>
    </source>
</evidence>
<dbReference type="GO" id="GO:0008160">
    <property type="term" value="F:protein tyrosine phosphatase activator activity"/>
    <property type="evidence" value="ECO:0007669"/>
    <property type="project" value="TreeGrafter"/>
</dbReference>
<evidence type="ECO:0000256" key="4">
    <source>
        <dbReference type="ARBA" id="ARBA00013194"/>
    </source>
</evidence>
<comment type="catalytic activity">
    <reaction evidence="1 10">
        <text>[protein]-peptidylproline (omega=180) = [protein]-peptidylproline (omega=0)</text>
        <dbReference type="Rhea" id="RHEA:16237"/>
        <dbReference type="Rhea" id="RHEA-COMP:10747"/>
        <dbReference type="Rhea" id="RHEA-COMP:10748"/>
        <dbReference type="ChEBI" id="CHEBI:83833"/>
        <dbReference type="ChEBI" id="CHEBI:83834"/>
        <dbReference type="EC" id="5.2.1.8"/>
    </reaction>
</comment>
<dbReference type="InterPro" id="IPR037218">
    <property type="entry name" value="PTPA_sf"/>
</dbReference>
<dbReference type="OrthoDB" id="16120at2759"/>
<dbReference type="AlphaFoldDB" id="A0A016VX44"/>
<dbReference type="Gene3D" id="1.20.120.1150">
    <property type="match status" value="1"/>
</dbReference>
<evidence type="ECO:0000256" key="3">
    <source>
        <dbReference type="ARBA" id="ARBA00011019"/>
    </source>
</evidence>
<dbReference type="CDD" id="cd04087">
    <property type="entry name" value="PTPA"/>
    <property type="match status" value="1"/>
</dbReference>
<dbReference type="GO" id="GO:0005737">
    <property type="term" value="C:cytoplasm"/>
    <property type="evidence" value="ECO:0007669"/>
    <property type="project" value="UniProtKB-SubCell"/>
</dbReference>
<dbReference type="EC" id="5.2.1.8" evidence="4 10"/>
<dbReference type="InterPro" id="IPR043170">
    <property type="entry name" value="PTPA_C_lid"/>
</dbReference>
<dbReference type="InterPro" id="IPR004327">
    <property type="entry name" value="Phstyr_phstse_ac"/>
</dbReference>
<dbReference type="GO" id="GO:0005634">
    <property type="term" value="C:nucleus"/>
    <property type="evidence" value="ECO:0007669"/>
    <property type="project" value="TreeGrafter"/>
</dbReference>
<dbReference type="PANTHER" id="PTHR10012">
    <property type="entry name" value="SERINE/THREONINE-PROTEIN PHOSPHATASE 2A REGULATORY SUBUNIT B"/>
    <property type="match status" value="1"/>
</dbReference>